<evidence type="ECO:0000256" key="9">
    <source>
        <dbReference type="PIRSR" id="PIRSR611150-2"/>
    </source>
</evidence>
<evidence type="ECO:0000256" key="7">
    <source>
        <dbReference type="ARBA" id="ARBA00034045"/>
    </source>
</evidence>
<dbReference type="GO" id="GO:0005576">
    <property type="term" value="C:extracellular region"/>
    <property type="evidence" value="ECO:0007669"/>
    <property type="project" value="InterPro"/>
</dbReference>
<comment type="caution">
    <text evidence="11">The sequence shown here is derived from an EMBL/GenBank/DDBJ whole genome shotgun (WGS) entry which is preliminary data.</text>
</comment>
<reference evidence="11" key="1">
    <citation type="submission" date="2020-04" db="EMBL/GenBank/DDBJ databases">
        <title>Draft genome resource of the tomato pathogen Pseudocercospora fuligena.</title>
        <authorList>
            <person name="Zaccaron A."/>
        </authorList>
    </citation>
    <scope>NUCLEOTIDE SEQUENCE</scope>
    <source>
        <strain evidence="11">PF001</strain>
    </source>
</reference>
<evidence type="ECO:0000313" key="11">
    <source>
        <dbReference type="EMBL" id="KAF7192354.1"/>
    </source>
</evidence>
<dbReference type="Gene3D" id="3.40.50.1820">
    <property type="entry name" value="alpha/beta hydrolase"/>
    <property type="match status" value="1"/>
</dbReference>
<proteinExistence type="inferred from homology"/>
<keyword evidence="4 10" id="KW-0732">Signal</keyword>
<evidence type="ECO:0000256" key="8">
    <source>
        <dbReference type="PIRSR" id="PIRSR611150-1"/>
    </source>
</evidence>
<protein>
    <recommendedName>
        <fullName evidence="2">cutinase</fullName>
        <ecNumber evidence="2">3.1.1.74</ecNumber>
    </recommendedName>
</protein>
<dbReference type="InterPro" id="IPR011150">
    <property type="entry name" value="Cutinase_monf"/>
</dbReference>
<comment type="similarity">
    <text evidence="1">Belongs to the cutinase family.</text>
</comment>
<feature type="chain" id="PRO_5034852409" description="cutinase" evidence="10">
    <location>
        <begin position="19"/>
        <end position="219"/>
    </location>
</feature>
<comment type="catalytic activity">
    <reaction evidence="7">
        <text>cutin + H2O = cutin monomers.</text>
        <dbReference type="EC" id="3.1.1.74"/>
    </reaction>
</comment>
<feature type="signal peptide" evidence="10">
    <location>
        <begin position="1"/>
        <end position="18"/>
    </location>
</feature>
<gene>
    <name evidence="11" type="ORF">HII31_06386</name>
</gene>
<dbReference type="SMART" id="SM01110">
    <property type="entry name" value="Cutinase"/>
    <property type="match status" value="1"/>
</dbReference>
<dbReference type="GO" id="GO:0016052">
    <property type="term" value="P:carbohydrate catabolic process"/>
    <property type="evidence" value="ECO:0007669"/>
    <property type="project" value="TreeGrafter"/>
</dbReference>
<feature type="disulfide bond" evidence="9">
    <location>
        <begin position="45"/>
        <end position="118"/>
    </location>
</feature>
<dbReference type="PANTHER" id="PTHR48250">
    <property type="entry name" value="CUTINASE 2-RELATED"/>
    <property type="match status" value="1"/>
</dbReference>
<evidence type="ECO:0000256" key="6">
    <source>
        <dbReference type="ARBA" id="ARBA00023157"/>
    </source>
</evidence>
<evidence type="ECO:0000256" key="3">
    <source>
        <dbReference type="ARBA" id="ARBA00022487"/>
    </source>
</evidence>
<dbReference type="EMBL" id="JABCIY010000148">
    <property type="protein sequence ID" value="KAF7192354.1"/>
    <property type="molecule type" value="Genomic_DNA"/>
</dbReference>
<feature type="disulfide bond" evidence="9">
    <location>
        <begin position="178"/>
        <end position="185"/>
    </location>
</feature>
<evidence type="ECO:0000256" key="10">
    <source>
        <dbReference type="SAM" id="SignalP"/>
    </source>
</evidence>
<evidence type="ECO:0000313" key="12">
    <source>
        <dbReference type="Proteomes" id="UP000660729"/>
    </source>
</evidence>
<dbReference type="InterPro" id="IPR000675">
    <property type="entry name" value="Cutinase/axe"/>
</dbReference>
<organism evidence="11 12">
    <name type="scientific">Pseudocercospora fuligena</name>
    <dbReference type="NCBI Taxonomy" id="685502"/>
    <lineage>
        <taxon>Eukaryota</taxon>
        <taxon>Fungi</taxon>
        <taxon>Dikarya</taxon>
        <taxon>Ascomycota</taxon>
        <taxon>Pezizomycotina</taxon>
        <taxon>Dothideomycetes</taxon>
        <taxon>Dothideomycetidae</taxon>
        <taxon>Mycosphaerellales</taxon>
        <taxon>Mycosphaerellaceae</taxon>
        <taxon>Pseudocercospora</taxon>
    </lineage>
</organism>
<dbReference type="Proteomes" id="UP000660729">
    <property type="component" value="Unassembled WGS sequence"/>
</dbReference>
<sequence length="219" mass="23306">MLLPDLFVSFLLPLAILAQQAVLAKRNRTSYFPAHSAIDIELGTCAPLTVIYARGTNEPGNIGSVIGPRMFWTFSNALNGNIALQGVSYPADSEGNVVRGAKGAPEMTRMVKLAKEQCSESKVALIGYSQGAFVTHYTLNQDPPLSELVDAVVVFGDPELPTNGTFGNVSSDKIKSYCNEDDQVCTAGVGNITDGHKAYMISDAIEAVSFVLNVTGLDS</sequence>
<evidence type="ECO:0000256" key="2">
    <source>
        <dbReference type="ARBA" id="ARBA00013095"/>
    </source>
</evidence>
<keyword evidence="12" id="KW-1185">Reference proteome</keyword>
<evidence type="ECO:0000256" key="1">
    <source>
        <dbReference type="ARBA" id="ARBA00007534"/>
    </source>
</evidence>
<keyword evidence="6 9" id="KW-1015">Disulfide bond</keyword>
<feature type="active site" evidence="8">
    <location>
        <position position="182"/>
    </location>
</feature>
<dbReference type="GO" id="GO:0050525">
    <property type="term" value="F:cutinase activity"/>
    <property type="evidence" value="ECO:0007669"/>
    <property type="project" value="UniProtKB-EC"/>
</dbReference>
<evidence type="ECO:0000256" key="5">
    <source>
        <dbReference type="ARBA" id="ARBA00022801"/>
    </source>
</evidence>
<feature type="active site" description="Proton donor/acceptor" evidence="8">
    <location>
        <position position="196"/>
    </location>
</feature>
<dbReference type="Pfam" id="PF01083">
    <property type="entry name" value="Cutinase"/>
    <property type="match status" value="1"/>
</dbReference>
<dbReference type="PANTHER" id="PTHR48250:SF2">
    <property type="entry name" value="CUTINASE"/>
    <property type="match status" value="1"/>
</dbReference>
<feature type="active site" description="Nucleophile" evidence="8">
    <location>
        <position position="129"/>
    </location>
</feature>
<dbReference type="InterPro" id="IPR029058">
    <property type="entry name" value="AB_hydrolase_fold"/>
</dbReference>
<name>A0A8H6RIY4_9PEZI</name>
<dbReference type="EC" id="3.1.1.74" evidence="2"/>
<keyword evidence="3" id="KW-0719">Serine esterase</keyword>
<accession>A0A8H6RIY4</accession>
<dbReference type="SUPFAM" id="SSF53474">
    <property type="entry name" value="alpha/beta-Hydrolases"/>
    <property type="match status" value="1"/>
</dbReference>
<dbReference type="OrthoDB" id="2975078at2759"/>
<keyword evidence="5" id="KW-0378">Hydrolase</keyword>
<evidence type="ECO:0000256" key="4">
    <source>
        <dbReference type="ARBA" id="ARBA00022729"/>
    </source>
</evidence>
<dbReference type="AlphaFoldDB" id="A0A8H6RIY4"/>